<keyword evidence="3" id="KW-1185">Reference proteome</keyword>
<evidence type="ECO:0000313" key="2">
    <source>
        <dbReference type="EMBL" id="NYZ22676.1"/>
    </source>
</evidence>
<name>A0ABX2TEB8_9PROT</name>
<protein>
    <submittedName>
        <fullName evidence="2">ABC transporter substrate-binding protein</fullName>
    </submittedName>
</protein>
<evidence type="ECO:0000259" key="1">
    <source>
        <dbReference type="PROSITE" id="PS50983"/>
    </source>
</evidence>
<dbReference type="InterPro" id="IPR050902">
    <property type="entry name" value="ABC_Transporter_SBP"/>
</dbReference>
<dbReference type="PROSITE" id="PS50983">
    <property type="entry name" value="FE_B12_PBP"/>
    <property type="match status" value="1"/>
</dbReference>
<comment type="caution">
    <text evidence="2">The sequence shown here is derived from an EMBL/GenBank/DDBJ whole genome shotgun (WGS) entry which is preliminary data.</text>
</comment>
<evidence type="ECO:0000313" key="3">
    <source>
        <dbReference type="Proteomes" id="UP000584642"/>
    </source>
</evidence>
<dbReference type="SUPFAM" id="SSF53807">
    <property type="entry name" value="Helical backbone' metal receptor"/>
    <property type="match status" value="1"/>
</dbReference>
<dbReference type="Proteomes" id="UP000584642">
    <property type="component" value="Unassembled WGS sequence"/>
</dbReference>
<organism evidence="2 3">
    <name type="scientific">Azospirillum oleiclasticum</name>
    <dbReference type="NCBI Taxonomy" id="2735135"/>
    <lineage>
        <taxon>Bacteria</taxon>
        <taxon>Pseudomonadati</taxon>
        <taxon>Pseudomonadota</taxon>
        <taxon>Alphaproteobacteria</taxon>
        <taxon>Rhodospirillales</taxon>
        <taxon>Azospirillaceae</taxon>
        <taxon>Azospirillum</taxon>
    </lineage>
</organism>
<feature type="domain" description="Fe/B12 periplasmic-binding" evidence="1">
    <location>
        <begin position="33"/>
        <end position="280"/>
    </location>
</feature>
<accession>A0ABX2TEB8</accession>
<reference evidence="2 3" key="1">
    <citation type="submission" date="2020-05" db="EMBL/GenBank/DDBJ databases">
        <title>Azospirillum oleiclasticum sp. nov, a nitrogen-fixing and heavy crude oil-emulsifying bacterium isolated from the crude oil of Yumen Oilfield.</title>
        <authorList>
            <person name="Wu D."/>
            <person name="Cai M."/>
            <person name="Zhang X."/>
        </authorList>
    </citation>
    <scope>NUCLEOTIDE SEQUENCE [LARGE SCALE GENOMIC DNA]</scope>
    <source>
        <strain evidence="2 3">ROY-1-1-2</strain>
    </source>
</reference>
<dbReference type="Gene3D" id="3.40.50.1980">
    <property type="entry name" value="Nitrogenase molybdenum iron protein domain"/>
    <property type="match status" value="2"/>
</dbReference>
<sequence>MDSGNPLKAMRVNVLLILFISIVSTPAFGEPRRVVSMNLCADQLLVLLADRPAILSLSPLSRDPVLSYVAPLVKDLPQNHGMAEEIYPLKPDLVLAGSHTARPTVAFLKSRGIPVLELSIPRDFNEIRDQLRRVADALGRTARGEELITAMDRLLDEVPARAGSRPLALAWQAGGFTAGTGTLTDAVFEAAGVENLAARSGLAGYGYIGLETVVAGRPDLLVSEHAMPGRPSLQQALLQHPALADGSGIGHRIDVPSALTACGGPFTAEAVRIIRQASEP</sequence>
<dbReference type="Pfam" id="PF01497">
    <property type="entry name" value="Peripla_BP_2"/>
    <property type="match status" value="1"/>
</dbReference>
<proteinExistence type="predicted"/>
<dbReference type="PANTHER" id="PTHR30535">
    <property type="entry name" value="VITAMIN B12-BINDING PROTEIN"/>
    <property type="match status" value="1"/>
</dbReference>
<dbReference type="RefSeq" id="WP_180284453.1">
    <property type="nucleotide sequence ID" value="NZ_JABFDB010000021.1"/>
</dbReference>
<dbReference type="PANTHER" id="PTHR30535:SF34">
    <property type="entry name" value="MOLYBDATE-BINDING PROTEIN MOLA"/>
    <property type="match status" value="1"/>
</dbReference>
<dbReference type="InterPro" id="IPR002491">
    <property type="entry name" value="ABC_transptr_periplasmic_BD"/>
</dbReference>
<dbReference type="EMBL" id="JABFDB010000021">
    <property type="protein sequence ID" value="NYZ22676.1"/>
    <property type="molecule type" value="Genomic_DNA"/>
</dbReference>
<gene>
    <name evidence="2" type="ORF">HND93_23440</name>
</gene>